<evidence type="ECO:0008006" key="4">
    <source>
        <dbReference type="Google" id="ProtNLM"/>
    </source>
</evidence>
<evidence type="ECO:0000313" key="2">
    <source>
        <dbReference type="EMBL" id="GIH08073.1"/>
    </source>
</evidence>
<reference evidence="2" key="1">
    <citation type="submission" date="2021-01" db="EMBL/GenBank/DDBJ databases">
        <title>Whole genome shotgun sequence of Rhizocola hellebori NBRC 109834.</title>
        <authorList>
            <person name="Komaki H."/>
            <person name="Tamura T."/>
        </authorList>
    </citation>
    <scope>NUCLEOTIDE SEQUENCE</scope>
    <source>
        <strain evidence="2">NBRC 109834</strain>
    </source>
</reference>
<feature type="chain" id="PRO_5035287142" description="SMP-30/Gluconolactonase/LRE-like region domain-containing protein" evidence="1">
    <location>
        <begin position="28"/>
        <end position="323"/>
    </location>
</feature>
<accession>A0A8J3QC19</accession>
<organism evidence="2 3">
    <name type="scientific">Rhizocola hellebori</name>
    <dbReference type="NCBI Taxonomy" id="1392758"/>
    <lineage>
        <taxon>Bacteria</taxon>
        <taxon>Bacillati</taxon>
        <taxon>Actinomycetota</taxon>
        <taxon>Actinomycetes</taxon>
        <taxon>Micromonosporales</taxon>
        <taxon>Micromonosporaceae</taxon>
        <taxon>Rhizocola</taxon>
    </lineage>
</organism>
<sequence>MKRAILAAVAVACMVAVAAAPYPVAQANEPVSAPDVLALPGDQFFPESIASGPDGTLYVSSLVTGEIVRFRPGSAVAEAFVSADVNIGTGGVAVDAQRNVLWACAVDITFQSTFMLRAFDLRTGALRASYPVADEGLCADLALANGDVYVTDATDPTAVPLRPARLLRLRTPDPRQPTGGVLSVWSADPLFTGQGGTLQIDGIAFDGGSTIYLTNVSTGQMLKVGIARDGSALPAAEVNFGELFSSPDGIRMLNRFELLVVELTGRLLRVNVVTRTKTVLREGLDEPTAVAITRTGKWVTEGQVLRQQSGEPPHLPFKVRRVQ</sequence>
<evidence type="ECO:0000256" key="1">
    <source>
        <dbReference type="SAM" id="SignalP"/>
    </source>
</evidence>
<gene>
    <name evidence="2" type="ORF">Rhe02_61400</name>
</gene>
<protein>
    <recommendedName>
        <fullName evidence="4">SMP-30/Gluconolactonase/LRE-like region domain-containing protein</fullName>
    </recommendedName>
</protein>
<dbReference type="Gene3D" id="2.120.10.30">
    <property type="entry name" value="TolB, C-terminal domain"/>
    <property type="match status" value="1"/>
</dbReference>
<dbReference type="SUPFAM" id="SSF63829">
    <property type="entry name" value="Calcium-dependent phosphotriesterase"/>
    <property type="match status" value="1"/>
</dbReference>
<dbReference type="Pfam" id="PF20067">
    <property type="entry name" value="SSL_N"/>
    <property type="match status" value="1"/>
</dbReference>
<name>A0A8J3QC19_9ACTN</name>
<proteinExistence type="predicted"/>
<feature type="signal peptide" evidence="1">
    <location>
        <begin position="1"/>
        <end position="27"/>
    </location>
</feature>
<dbReference type="InterPro" id="IPR011042">
    <property type="entry name" value="6-blade_b-propeller_TolB-like"/>
</dbReference>
<comment type="caution">
    <text evidence="2">The sequence shown here is derived from an EMBL/GenBank/DDBJ whole genome shotgun (WGS) entry which is preliminary data.</text>
</comment>
<dbReference type="RefSeq" id="WP_203911836.1">
    <property type="nucleotide sequence ID" value="NZ_BONY01000044.1"/>
</dbReference>
<dbReference type="AlphaFoldDB" id="A0A8J3QC19"/>
<keyword evidence="3" id="KW-1185">Reference proteome</keyword>
<dbReference type="Proteomes" id="UP000612899">
    <property type="component" value="Unassembled WGS sequence"/>
</dbReference>
<keyword evidence="1" id="KW-0732">Signal</keyword>
<evidence type="ECO:0000313" key="3">
    <source>
        <dbReference type="Proteomes" id="UP000612899"/>
    </source>
</evidence>
<dbReference type="EMBL" id="BONY01000044">
    <property type="protein sequence ID" value="GIH08073.1"/>
    <property type="molecule type" value="Genomic_DNA"/>
</dbReference>